<protein>
    <recommendedName>
        <fullName evidence="1">Mitochondrial import inner membrane translocase subunit TIM50</fullName>
    </recommendedName>
</protein>
<evidence type="ECO:0000256" key="1">
    <source>
        <dbReference type="RuleBase" id="RU365079"/>
    </source>
</evidence>
<proteinExistence type="inferred from homology"/>
<dbReference type="GO" id="GO:0005744">
    <property type="term" value="C:TIM23 mitochondrial import inner membrane translocase complex"/>
    <property type="evidence" value="ECO:0007669"/>
    <property type="project" value="UniProtKB-UniRule"/>
</dbReference>
<dbReference type="OrthoDB" id="277011at2759"/>
<dbReference type="InterPro" id="IPR050365">
    <property type="entry name" value="TIM50"/>
</dbReference>
<dbReference type="OMA" id="HRDHCTP"/>
<dbReference type="KEGG" id="lmi:LMXM_34_3520"/>
<dbReference type="SUPFAM" id="SSF56784">
    <property type="entry name" value="HAD-like"/>
    <property type="match status" value="1"/>
</dbReference>
<comment type="similarity">
    <text evidence="1">Belongs to the TIM50 family.</text>
</comment>
<dbReference type="CDD" id="cd07521">
    <property type="entry name" value="HAD_FCP1-like"/>
    <property type="match status" value="1"/>
</dbReference>
<dbReference type="Gene3D" id="3.40.50.1000">
    <property type="entry name" value="HAD superfamily/HAD-like"/>
    <property type="match status" value="1"/>
</dbReference>
<keyword evidence="1" id="KW-0653">Protein transport</keyword>
<organism evidence="3 4">
    <name type="scientific">Leishmania mexicana (strain MHOM/GT/2001/U1103)</name>
    <dbReference type="NCBI Taxonomy" id="929439"/>
    <lineage>
        <taxon>Eukaryota</taxon>
        <taxon>Discoba</taxon>
        <taxon>Euglenozoa</taxon>
        <taxon>Kinetoplastea</taxon>
        <taxon>Metakinetoplastina</taxon>
        <taxon>Trypanosomatida</taxon>
        <taxon>Trypanosomatidae</taxon>
        <taxon>Leishmaniinae</taxon>
        <taxon>Leishmania</taxon>
    </lineage>
</organism>
<dbReference type="PANTHER" id="PTHR12210">
    <property type="entry name" value="DULLARD PROTEIN PHOSPHATASE"/>
    <property type="match status" value="1"/>
</dbReference>
<dbReference type="EMBL" id="FR799587">
    <property type="protein sequence ID" value="CBZ30903.1"/>
    <property type="molecule type" value="Genomic_DNA"/>
</dbReference>
<comment type="function">
    <text evidence="1">Essential component of the TIM23 complex, a complex that mediates the translocation of transit peptide-containing proteins across the mitochondrial inner membrane.</text>
</comment>
<keyword evidence="1" id="KW-0811">Translocation</keyword>
<reference evidence="3 4" key="1">
    <citation type="journal article" date="2011" name="Genome Res.">
        <title>Chromosome and gene copy number variation allow major structural change between species and strains of Leishmania.</title>
        <authorList>
            <person name="Rogers M.B."/>
            <person name="Hilley J.D."/>
            <person name="Dickens N.J."/>
            <person name="Wilkes J."/>
            <person name="Bates P.A."/>
            <person name="Depledge D.P."/>
            <person name="Harris D."/>
            <person name="Her Y."/>
            <person name="Herzyk P."/>
            <person name="Imamura H."/>
            <person name="Otto T.D."/>
            <person name="Sanders M."/>
            <person name="Seeger K."/>
            <person name="Dujardin J.C."/>
            <person name="Berriman M."/>
            <person name="Smith D.F."/>
            <person name="Hertz-Fowler C."/>
            <person name="Mottram J.C."/>
        </authorList>
    </citation>
    <scope>NUCLEOTIDE SEQUENCE [LARGE SCALE GENOMIC DNA]</scope>
    <source>
        <strain evidence="3 4">MHOM/GT/2001/U1103</strain>
    </source>
</reference>
<dbReference type="SMART" id="SM00577">
    <property type="entry name" value="CPDc"/>
    <property type="match status" value="1"/>
</dbReference>
<evidence type="ECO:0000259" key="2">
    <source>
        <dbReference type="PROSITE" id="PS50969"/>
    </source>
</evidence>
<dbReference type="GeneID" id="13451064"/>
<feature type="domain" description="FCP1 homology" evidence="2">
    <location>
        <begin position="272"/>
        <end position="469"/>
    </location>
</feature>
<keyword evidence="4" id="KW-1185">Reference proteome</keyword>
<evidence type="ECO:0000313" key="3">
    <source>
        <dbReference type="EMBL" id="CBZ30903.1"/>
    </source>
</evidence>
<dbReference type="InterPro" id="IPR004274">
    <property type="entry name" value="FCP1_dom"/>
</dbReference>
<accession>E9B6N1</accession>
<dbReference type="GO" id="GO:0015031">
    <property type="term" value="P:protein transport"/>
    <property type="evidence" value="ECO:0007669"/>
    <property type="project" value="UniProtKB-KW"/>
</dbReference>
<dbReference type="InterPro" id="IPR023214">
    <property type="entry name" value="HAD_sf"/>
</dbReference>
<dbReference type="RefSeq" id="XP_003879348.1">
    <property type="nucleotide sequence ID" value="XM_003879299.1"/>
</dbReference>
<comment type="subunit">
    <text evidence="1">Component of the TIM23 complex.</text>
</comment>
<keyword evidence="1" id="KW-0813">Transport</keyword>
<gene>
    <name evidence="3" type="ORF">LMXM_34_3520</name>
</gene>
<dbReference type="Pfam" id="PF03031">
    <property type="entry name" value="NIF"/>
    <property type="match status" value="2"/>
</dbReference>
<dbReference type="PROSITE" id="PS50969">
    <property type="entry name" value="FCP1"/>
    <property type="match status" value="1"/>
</dbReference>
<comment type="subcellular location">
    <subcellularLocation>
        <location evidence="1">Mitochondrion inner membrane</location>
        <topology evidence="1">Single-pass membrane protein</topology>
    </subcellularLocation>
</comment>
<dbReference type="Proteomes" id="UP000007259">
    <property type="component" value="Chromosome 34"/>
</dbReference>
<keyword evidence="1" id="KW-0809">Transit peptide</keyword>
<dbReference type="PhylomeDB" id="E9B6N1"/>
<keyword evidence="1" id="KW-0496">Mitochondrion</keyword>
<dbReference type="VEuPathDB" id="TriTrypDB:LmxM.34.3520"/>
<sequence>MPTCTSIAVTGQRQSCTSAAVYTVPVRPQFTRSKMLGITVNAYTSAHLRPLHEASTPLLDDARATARHRRCSKHDATLLHHREEALSTKAISNINHSSLNSTAYEALSGKRGCRPRCSSLGARRSSSLALLGTAEAVLARPGRFGRAPAKEAVAAAMATLPSSSPMKVEGVADSVSVSPGVKPTNTPRGLSDALPCDLGQSSDSNFPTVPSPRALSLYATEEELPVCIDPEGVQCCPLLDSRSEKGVVRDAQINLSPFLNWRFVPYLSPQAKDQVRSTVVLDMDETLLHTSVVPMPDADAEIDALCLSDDAQGTGKSVTSARYKLFVKYRPHLEYFLRFCLHHFEVVIFTASKALYAQAVLRQLQKDFPGINIRLDGSSVSGSAPASQGVGDEARVIELLHRDHCTPTNVGYAKDLHLLGRDLRRTILVDNNSICGVFQPYNSVHVKDFARRCCAERVPEQQRMKAMQLGQRKGTTPASAMTAAEDADTSHLLGNLECATYTYDWVDREDTVLLRLCSGGGLLHRLSQCENVPSFMQRTVRFNRAAH</sequence>
<dbReference type="AlphaFoldDB" id="E9B6N1"/>
<name>E9B6N1_LEIMU</name>
<evidence type="ECO:0000313" key="4">
    <source>
        <dbReference type="Proteomes" id="UP000007259"/>
    </source>
</evidence>
<dbReference type="InterPro" id="IPR036412">
    <property type="entry name" value="HAD-like_sf"/>
</dbReference>